<evidence type="ECO:0000256" key="6">
    <source>
        <dbReference type="RuleBase" id="RU003696"/>
    </source>
</evidence>
<accession>A0A336LH33</accession>
<reference evidence="9" key="2">
    <citation type="submission" date="2018-07" db="EMBL/GenBank/DDBJ databases">
        <authorList>
            <person name="Quirk P.G."/>
            <person name="Krulwich T.A."/>
        </authorList>
    </citation>
    <scope>NUCLEOTIDE SEQUENCE</scope>
</reference>
<dbReference type="PRINTS" id="PR00178">
    <property type="entry name" value="FATTYACIDBP"/>
</dbReference>
<dbReference type="VEuPathDB" id="VectorBase:CSON009474"/>
<proteinExistence type="inferred from homology"/>
<keyword evidence="6" id="KW-0813">Transport</keyword>
<protein>
    <recommendedName>
        <fullName evidence="4">Fatty acid-binding protein, muscle</fullName>
    </recommendedName>
    <alternativeName>
        <fullName evidence="5">M-FABP</fullName>
    </alternativeName>
</protein>
<name>A0A336LH33_CULSO</name>
<evidence type="ECO:0000313" key="8">
    <source>
        <dbReference type="EMBL" id="SSX15925.1"/>
    </source>
</evidence>
<dbReference type="InterPro" id="IPR000566">
    <property type="entry name" value="Lipocln_cytosolic_FA-bd_dom"/>
</dbReference>
<dbReference type="FunFam" id="2.40.128.20:FF:000001">
    <property type="entry name" value="Fatty acid-binding protein, adipocyte"/>
    <property type="match status" value="1"/>
</dbReference>
<dbReference type="Pfam" id="PF00061">
    <property type="entry name" value="Lipocalin"/>
    <property type="match status" value="2"/>
</dbReference>
<evidence type="ECO:0000256" key="1">
    <source>
        <dbReference type="ARBA" id="ARBA00008390"/>
    </source>
</evidence>
<evidence type="ECO:0000256" key="4">
    <source>
        <dbReference type="ARBA" id="ARBA00072951"/>
    </source>
</evidence>
<comment type="similarity">
    <text evidence="1 6">Belongs to the calycin superfamily. Fatty-acid binding protein (FABP) family.</text>
</comment>
<dbReference type="EMBL" id="UFQS01003764">
    <property type="protein sequence ID" value="SSX15925.1"/>
    <property type="molecule type" value="Genomic_DNA"/>
</dbReference>
<sequence>MAVWEGKKYKLSDSSNFEEYMKELGVGFLTRKVGNSTYPTVELVKNDDGSFTLNTLSTFKNTSIKFKPGEEFDEETVDGRKVKSVCTFEGENKLVHDQKGDKPTQIVREFKEDEMTAVMTVNNVVCTREEFDEETVDGRKVKSVCTFEGENKLVHDQKGDKPTQIVREFKEDEMTAVMTVNNVVCTRTYKLAA</sequence>
<organism evidence="8">
    <name type="scientific">Culicoides sonorensis</name>
    <name type="common">Biting midge</name>
    <dbReference type="NCBI Taxonomy" id="179676"/>
    <lineage>
        <taxon>Eukaryota</taxon>
        <taxon>Metazoa</taxon>
        <taxon>Ecdysozoa</taxon>
        <taxon>Arthropoda</taxon>
        <taxon>Hexapoda</taxon>
        <taxon>Insecta</taxon>
        <taxon>Pterygota</taxon>
        <taxon>Neoptera</taxon>
        <taxon>Endopterygota</taxon>
        <taxon>Diptera</taxon>
        <taxon>Nematocera</taxon>
        <taxon>Chironomoidea</taxon>
        <taxon>Ceratopogonidae</taxon>
        <taxon>Ceratopogoninae</taxon>
        <taxon>Culicoides</taxon>
        <taxon>Monoculicoides</taxon>
    </lineage>
</organism>
<dbReference type="SUPFAM" id="SSF50814">
    <property type="entry name" value="Lipocalins"/>
    <property type="match status" value="2"/>
</dbReference>
<evidence type="ECO:0000256" key="2">
    <source>
        <dbReference type="ARBA" id="ARBA00023121"/>
    </source>
</evidence>
<dbReference type="InterPro" id="IPR000463">
    <property type="entry name" value="Fatty_acid-bd"/>
</dbReference>
<dbReference type="PANTHER" id="PTHR11955">
    <property type="entry name" value="FATTY ACID BINDING PROTEIN"/>
    <property type="match status" value="1"/>
</dbReference>
<evidence type="ECO:0000313" key="9">
    <source>
        <dbReference type="EMBL" id="SSX35267.1"/>
    </source>
</evidence>
<feature type="domain" description="Cytosolic fatty-acid binding proteins" evidence="7">
    <location>
        <begin position="7"/>
        <end position="24"/>
    </location>
</feature>
<comment type="function">
    <text evidence="3">Binds fatty acids in a 1:1 molar ratio.</text>
</comment>
<dbReference type="InterPro" id="IPR031259">
    <property type="entry name" value="ILBP"/>
</dbReference>
<dbReference type="GO" id="GO:0005504">
    <property type="term" value="F:fatty acid binding"/>
    <property type="evidence" value="ECO:0007669"/>
    <property type="project" value="UniProtKB-ARBA"/>
</dbReference>
<evidence type="ECO:0000256" key="5">
    <source>
        <dbReference type="ARBA" id="ARBA00081149"/>
    </source>
</evidence>
<keyword evidence="2" id="KW-0446">Lipid-binding</keyword>
<dbReference type="InterPro" id="IPR012674">
    <property type="entry name" value="Calycin"/>
</dbReference>
<dbReference type="OMA" id="MFRTVAY"/>
<evidence type="ECO:0000256" key="3">
    <source>
        <dbReference type="ARBA" id="ARBA00057009"/>
    </source>
</evidence>
<gene>
    <name evidence="8" type="primary">CSON009474</name>
</gene>
<evidence type="ECO:0000259" key="7">
    <source>
        <dbReference type="PROSITE" id="PS00214"/>
    </source>
</evidence>
<dbReference type="Gene3D" id="2.40.128.20">
    <property type="match status" value="2"/>
</dbReference>
<dbReference type="PROSITE" id="PS00214">
    <property type="entry name" value="FABP"/>
    <property type="match status" value="1"/>
</dbReference>
<dbReference type="EMBL" id="UFQT01003764">
    <property type="protein sequence ID" value="SSX35267.1"/>
    <property type="molecule type" value="Genomic_DNA"/>
</dbReference>
<reference evidence="8" key="1">
    <citation type="submission" date="2018-04" db="EMBL/GenBank/DDBJ databases">
        <authorList>
            <person name="Go L.Y."/>
            <person name="Mitchell J.A."/>
        </authorList>
    </citation>
    <scope>NUCLEOTIDE SEQUENCE</scope>
    <source>
        <tissue evidence="8">Whole organism</tissue>
    </source>
</reference>
<dbReference type="AlphaFoldDB" id="A0A336LH33"/>